<organism evidence="2 3">
    <name type="scientific">Morella rubra</name>
    <name type="common">Chinese bayberry</name>
    <dbReference type="NCBI Taxonomy" id="262757"/>
    <lineage>
        <taxon>Eukaryota</taxon>
        <taxon>Viridiplantae</taxon>
        <taxon>Streptophyta</taxon>
        <taxon>Embryophyta</taxon>
        <taxon>Tracheophyta</taxon>
        <taxon>Spermatophyta</taxon>
        <taxon>Magnoliopsida</taxon>
        <taxon>eudicotyledons</taxon>
        <taxon>Gunneridae</taxon>
        <taxon>Pentapetalae</taxon>
        <taxon>rosids</taxon>
        <taxon>fabids</taxon>
        <taxon>Fagales</taxon>
        <taxon>Myricaceae</taxon>
        <taxon>Morella</taxon>
    </lineage>
</organism>
<reference evidence="2 3" key="1">
    <citation type="journal article" date="2019" name="Plant Biotechnol. J.">
        <title>The red bayberry genome and genetic basis of sex determination.</title>
        <authorList>
            <person name="Jia H.M."/>
            <person name="Jia H.J."/>
            <person name="Cai Q.L."/>
            <person name="Wang Y."/>
            <person name="Zhao H.B."/>
            <person name="Yang W.F."/>
            <person name="Wang G.Y."/>
            <person name="Li Y.H."/>
            <person name="Zhan D.L."/>
            <person name="Shen Y.T."/>
            <person name="Niu Q.F."/>
            <person name="Chang L."/>
            <person name="Qiu J."/>
            <person name="Zhao L."/>
            <person name="Xie H.B."/>
            <person name="Fu W.Y."/>
            <person name="Jin J."/>
            <person name="Li X.W."/>
            <person name="Jiao Y."/>
            <person name="Zhou C.C."/>
            <person name="Tu T."/>
            <person name="Chai C.Y."/>
            <person name="Gao J.L."/>
            <person name="Fan L.J."/>
            <person name="van de Weg E."/>
            <person name="Wang J.Y."/>
            <person name="Gao Z.S."/>
        </authorList>
    </citation>
    <scope>NUCLEOTIDE SEQUENCE [LARGE SCALE GENOMIC DNA]</scope>
    <source>
        <tissue evidence="2">Leaves</tissue>
    </source>
</reference>
<dbReference type="EMBL" id="RXIC02000026">
    <property type="protein sequence ID" value="KAB1203660.1"/>
    <property type="molecule type" value="Genomic_DNA"/>
</dbReference>
<comment type="caution">
    <text evidence="2">The sequence shown here is derived from an EMBL/GenBank/DDBJ whole genome shotgun (WGS) entry which is preliminary data.</text>
</comment>
<feature type="signal peptide" evidence="1">
    <location>
        <begin position="1"/>
        <end position="23"/>
    </location>
</feature>
<accession>A0A6A1UX57</accession>
<proteinExistence type="predicted"/>
<gene>
    <name evidence="2" type="ORF">CJ030_MR8G002774</name>
</gene>
<evidence type="ECO:0000313" key="3">
    <source>
        <dbReference type="Proteomes" id="UP000516437"/>
    </source>
</evidence>
<dbReference type="AlphaFoldDB" id="A0A6A1UX57"/>
<sequence length="75" mass="7784">MAISKALIASILISLLVLQLAEADQLIVEEHVLLDAVYRLGRTSARGHAGVAAPAAAAFLQELPVIVRSAPATPT</sequence>
<keyword evidence="3" id="KW-1185">Reference proteome</keyword>
<feature type="chain" id="PRO_5025604637" evidence="1">
    <location>
        <begin position="24"/>
        <end position="75"/>
    </location>
</feature>
<evidence type="ECO:0000313" key="2">
    <source>
        <dbReference type="EMBL" id="KAB1203660.1"/>
    </source>
</evidence>
<dbReference type="Proteomes" id="UP000516437">
    <property type="component" value="Chromosome 8"/>
</dbReference>
<protein>
    <submittedName>
        <fullName evidence="2">Uncharacterized protein</fullName>
    </submittedName>
</protein>
<keyword evidence="1" id="KW-0732">Signal</keyword>
<name>A0A6A1UX57_9ROSI</name>
<evidence type="ECO:0000256" key="1">
    <source>
        <dbReference type="SAM" id="SignalP"/>
    </source>
</evidence>